<evidence type="ECO:0000313" key="2">
    <source>
        <dbReference type="EMBL" id="KAE9466778.1"/>
    </source>
</evidence>
<dbReference type="PANTHER" id="PTHR21477:SF31">
    <property type="entry name" value="PROTEIN PHLOEM PROTEIN 2-LIKE A10-LIKE"/>
    <property type="match status" value="1"/>
</dbReference>
<dbReference type="OrthoDB" id="1641131at2759"/>
<dbReference type="AlphaFoldDB" id="A0A6A4MN48"/>
<comment type="caution">
    <text evidence="2">The sequence shown here is derived from an EMBL/GenBank/DDBJ whole genome shotgun (WGS) entry which is preliminary data.</text>
</comment>
<feature type="non-terminal residue" evidence="2">
    <location>
        <position position="1"/>
    </location>
</feature>
<keyword evidence="3" id="KW-1185">Reference proteome</keyword>
<reference evidence="2 3" key="1">
    <citation type="journal article" date="2019" name="Genome Biol. Evol.">
        <title>The Rhododendron genome and chromosomal organization provide insight into shared whole-genome duplications across the heath family (Ericaceae).</title>
        <authorList>
            <person name="Soza V.L."/>
            <person name="Lindsley D."/>
            <person name="Waalkes A."/>
            <person name="Ramage E."/>
            <person name="Patwardhan R.P."/>
            <person name="Burton J.N."/>
            <person name="Adey A."/>
            <person name="Kumar A."/>
            <person name="Qiu R."/>
            <person name="Shendure J."/>
            <person name="Hall B."/>
        </authorList>
    </citation>
    <scope>NUCLEOTIDE SEQUENCE [LARGE SCALE GENOMIC DNA]</scope>
    <source>
        <strain evidence="2">RSF 1966-606</strain>
    </source>
</reference>
<protein>
    <recommendedName>
        <fullName evidence="4">Protein PHLOEM PROTEIN 2-LIKE A10</fullName>
    </recommendedName>
</protein>
<feature type="transmembrane region" description="Helical" evidence="1">
    <location>
        <begin position="20"/>
        <end position="43"/>
    </location>
</feature>
<sequence length="404" mass="44393">MDLVLVKEGFGHTQKRGKWVLLLAALGFTGYGAYNVYHLPYVAKKRKKLLKLLGALISIAEAVSNSAEAIGVVSKDLKEFVQSDSDQIPNSVRQVSKVTRSEEFSESVVKVTRALTVGISKGYRSGMRKDDGMSVNLSFLDQVSDKLFSTAGSGFASVVVGSFAKHLVMAYSDFATSNNSKSAVEWVNVVCGEKSRELIGDCIQLFVSTAVTVYLEKTMHINTYDELFSGLTNPKHERKMKEMVASVCNGAVETLVKTSHQVLTCGSSGLKSNSSDPYLAFDEFQNQNSVNEELYGEARESFDENEDGGWVNKVSSTLAVPSNRMFVLDLTGRVTFETVKSFLDFLMEKLCEGMRRSLNGAHEAVIDRSIEVVRFVTQKSSDFVTICVSLCLHILGSVWILVPA</sequence>
<dbReference type="PANTHER" id="PTHR21477">
    <property type="entry name" value="ZGC:172139"/>
    <property type="match status" value="1"/>
</dbReference>
<accession>A0A6A4MN48</accession>
<name>A0A6A4MN48_9ERIC</name>
<keyword evidence="1" id="KW-1133">Transmembrane helix</keyword>
<keyword evidence="1" id="KW-0472">Membrane</keyword>
<keyword evidence="1" id="KW-0812">Transmembrane</keyword>
<evidence type="ECO:0000313" key="3">
    <source>
        <dbReference type="Proteomes" id="UP000428333"/>
    </source>
</evidence>
<feature type="transmembrane region" description="Helical" evidence="1">
    <location>
        <begin position="383"/>
        <end position="402"/>
    </location>
</feature>
<proteinExistence type="predicted"/>
<evidence type="ECO:0008006" key="4">
    <source>
        <dbReference type="Google" id="ProtNLM"/>
    </source>
</evidence>
<evidence type="ECO:0000256" key="1">
    <source>
        <dbReference type="SAM" id="Phobius"/>
    </source>
</evidence>
<gene>
    <name evidence="2" type="ORF">C3L33_01322</name>
</gene>
<dbReference type="EMBL" id="QEFC01000076">
    <property type="protein sequence ID" value="KAE9466778.1"/>
    <property type="molecule type" value="Genomic_DNA"/>
</dbReference>
<organism evidence="2 3">
    <name type="scientific">Rhododendron williamsianum</name>
    <dbReference type="NCBI Taxonomy" id="262921"/>
    <lineage>
        <taxon>Eukaryota</taxon>
        <taxon>Viridiplantae</taxon>
        <taxon>Streptophyta</taxon>
        <taxon>Embryophyta</taxon>
        <taxon>Tracheophyta</taxon>
        <taxon>Spermatophyta</taxon>
        <taxon>Magnoliopsida</taxon>
        <taxon>eudicotyledons</taxon>
        <taxon>Gunneridae</taxon>
        <taxon>Pentapetalae</taxon>
        <taxon>asterids</taxon>
        <taxon>Ericales</taxon>
        <taxon>Ericaceae</taxon>
        <taxon>Ericoideae</taxon>
        <taxon>Rhodoreae</taxon>
        <taxon>Rhododendron</taxon>
    </lineage>
</organism>
<dbReference type="InterPro" id="IPR019141">
    <property type="entry name" value="DUF2045"/>
</dbReference>
<dbReference type="Proteomes" id="UP000428333">
    <property type="component" value="Linkage Group LG01"/>
</dbReference>